<dbReference type="Gene3D" id="3.40.710.10">
    <property type="entry name" value="DD-peptidase/beta-lactamase superfamily"/>
    <property type="match status" value="2"/>
</dbReference>
<evidence type="ECO:0000256" key="10">
    <source>
        <dbReference type="ARBA" id="ARBA00022801"/>
    </source>
</evidence>
<keyword evidence="11" id="KW-0133">Cell shape</keyword>
<dbReference type="EMBL" id="DF968183">
    <property type="protein sequence ID" value="GAP44592.1"/>
    <property type="molecule type" value="Genomic_DNA"/>
</dbReference>
<dbReference type="OrthoDB" id="9766909at2"/>
<dbReference type="GO" id="GO:0005886">
    <property type="term" value="C:plasma membrane"/>
    <property type="evidence" value="ECO:0007669"/>
    <property type="project" value="UniProtKB-SubCell"/>
</dbReference>
<dbReference type="InterPro" id="IPR036950">
    <property type="entry name" value="PBP_transglycosylase"/>
</dbReference>
<dbReference type="InterPro" id="IPR050396">
    <property type="entry name" value="Glycosyltr_51/Transpeptidase"/>
</dbReference>
<dbReference type="GO" id="GO:0009252">
    <property type="term" value="P:peptidoglycan biosynthetic process"/>
    <property type="evidence" value="ECO:0007669"/>
    <property type="project" value="UniProtKB-KW"/>
</dbReference>
<name>A0A0S7C5P9_9BACT</name>
<keyword evidence="9" id="KW-0808">Transferase</keyword>
<dbReference type="PATRIC" id="fig|1678841.3.peg.3103"/>
<protein>
    <submittedName>
        <fullName evidence="21">Membrane carboxypeptidase</fullName>
    </submittedName>
</protein>
<dbReference type="InterPro" id="IPR001264">
    <property type="entry name" value="Glyco_trans_51"/>
</dbReference>
<dbReference type="InterPro" id="IPR023346">
    <property type="entry name" value="Lysozyme-like_dom_sf"/>
</dbReference>
<evidence type="ECO:0000256" key="4">
    <source>
        <dbReference type="ARBA" id="ARBA00007739"/>
    </source>
</evidence>
<dbReference type="STRING" id="1678841.TBC1_12401"/>
<dbReference type="GO" id="GO:0006508">
    <property type="term" value="P:proteolysis"/>
    <property type="evidence" value="ECO:0007669"/>
    <property type="project" value="UniProtKB-KW"/>
</dbReference>
<evidence type="ECO:0000256" key="9">
    <source>
        <dbReference type="ARBA" id="ARBA00022679"/>
    </source>
</evidence>
<evidence type="ECO:0000256" key="13">
    <source>
        <dbReference type="ARBA" id="ARBA00023136"/>
    </source>
</evidence>
<dbReference type="Proteomes" id="UP000053091">
    <property type="component" value="Unassembled WGS sequence"/>
</dbReference>
<keyword evidence="7" id="KW-0645">Protease</keyword>
<keyword evidence="12" id="KW-0573">Peptidoglycan synthesis</keyword>
<dbReference type="SUPFAM" id="SSF56601">
    <property type="entry name" value="beta-lactamase/transpeptidase-like"/>
    <property type="match status" value="1"/>
</dbReference>
<keyword evidence="14" id="KW-0511">Multifunctional enzyme</keyword>
<dbReference type="GO" id="GO:0030288">
    <property type="term" value="C:outer membrane-bounded periplasmic space"/>
    <property type="evidence" value="ECO:0007669"/>
    <property type="project" value="TreeGrafter"/>
</dbReference>
<keyword evidence="15" id="KW-0961">Cell wall biogenesis/degradation</keyword>
<feature type="domain" description="Glycosyl transferase family 51" evidence="20">
    <location>
        <begin position="92"/>
        <end position="278"/>
    </location>
</feature>
<evidence type="ECO:0000256" key="18">
    <source>
        <dbReference type="SAM" id="MobiDB-lite"/>
    </source>
</evidence>
<keyword evidence="6 21" id="KW-0121">Carboxypeptidase</keyword>
<evidence type="ECO:0000313" key="22">
    <source>
        <dbReference type="Proteomes" id="UP000053091"/>
    </source>
</evidence>
<dbReference type="GO" id="GO:0008360">
    <property type="term" value="P:regulation of cell shape"/>
    <property type="evidence" value="ECO:0007669"/>
    <property type="project" value="UniProtKB-KW"/>
</dbReference>
<evidence type="ECO:0000313" key="21">
    <source>
        <dbReference type="EMBL" id="GAP44592.1"/>
    </source>
</evidence>
<keyword evidence="13" id="KW-0472">Membrane</keyword>
<dbReference type="InterPro" id="IPR012338">
    <property type="entry name" value="Beta-lactam/transpept-like"/>
</dbReference>
<evidence type="ECO:0000259" key="20">
    <source>
        <dbReference type="Pfam" id="PF00912"/>
    </source>
</evidence>
<dbReference type="PANTHER" id="PTHR32282">
    <property type="entry name" value="BINDING PROTEIN TRANSPEPTIDASE, PUTATIVE-RELATED"/>
    <property type="match status" value="1"/>
</dbReference>
<gene>
    <name evidence="21" type="ORF">TBC1_12401</name>
</gene>
<accession>A0A0S7C5P9</accession>
<comment type="catalytic activity">
    <reaction evidence="16">
        <text>Preferential cleavage: (Ac)2-L-Lys-D-Ala-|-D-Ala. Also transpeptidation of peptidyl-alanyl moieties that are N-acyl substituents of D-alanine.</text>
        <dbReference type="EC" id="3.4.16.4"/>
    </reaction>
</comment>
<evidence type="ECO:0000256" key="6">
    <source>
        <dbReference type="ARBA" id="ARBA00022645"/>
    </source>
</evidence>
<evidence type="ECO:0000256" key="8">
    <source>
        <dbReference type="ARBA" id="ARBA00022676"/>
    </source>
</evidence>
<evidence type="ECO:0000256" key="17">
    <source>
        <dbReference type="ARBA" id="ARBA00049902"/>
    </source>
</evidence>
<evidence type="ECO:0000256" key="1">
    <source>
        <dbReference type="ARBA" id="ARBA00004236"/>
    </source>
</evidence>
<evidence type="ECO:0000256" key="11">
    <source>
        <dbReference type="ARBA" id="ARBA00022960"/>
    </source>
</evidence>
<evidence type="ECO:0000256" key="2">
    <source>
        <dbReference type="ARBA" id="ARBA00004752"/>
    </source>
</evidence>
<reference evidence="21" key="1">
    <citation type="journal article" date="2015" name="Genome Announc.">
        <title>Draft Genome Sequence of Bacteroidales Strain TBC1, a Novel Isolate from a Methanogenic Wastewater Treatment System.</title>
        <authorList>
            <person name="Tourlousse D.M."/>
            <person name="Matsuura N."/>
            <person name="Sun L."/>
            <person name="Toyonaga M."/>
            <person name="Kuroda K."/>
            <person name="Ohashi A."/>
            <person name="Cruz R."/>
            <person name="Yamaguchi T."/>
            <person name="Sekiguchi Y."/>
        </authorList>
    </citation>
    <scope>NUCLEOTIDE SEQUENCE [LARGE SCALE GENOMIC DNA]</scope>
    <source>
        <strain evidence="21">TBC1</strain>
    </source>
</reference>
<dbReference type="Pfam" id="PF00912">
    <property type="entry name" value="Transgly"/>
    <property type="match status" value="1"/>
</dbReference>
<comment type="pathway">
    <text evidence="2">Cell wall biogenesis; peptidoglycan biosynthesis.</text>
</comment>
<evidence type="ECO:0000256" key="3">
    <source>
        <dbReference type="ARBA" id="ARBA00007090"/>
    </source>
</evidence>
<dbReference type="GO" id="GO:0008955">
    <property type="term" value="F:peptidoglycan glycosyltransferase activity"/>
    <property type="evidence" value="ECO:0007669"/>
    <property type="project" value="UniProtKB-EC"/>
</dbReference>
<comment type="catalytic activity">
    <reaction evidence="17">
        <text>[GlcNAc-(1-&gt;4)-Mur2Ac(oyl-L-Ala-gamma-D-Glu-L-Lys-D-Ala-D-Ala)](n)-di-trans,octa-cis-undecaprenyl diphosphate + beta-D-GlcNAc-(1-&gt;4)-Mur2Ac(oyl-L-Ala-gamma-D-Glu-L-Lys-D-Ala-D-Ala)-di-trans,octa-cis-undecaprenyl diphosphate = [GlcNAc-(1-&gt;4)-Mur2Ac(oyl-L-Ala-gamma-D-Glu-L-Lys-D-Ala-D-Ala)](n+1)-di-trans,octa-cis-undecaprenyl diphosphate + di-trans,octa-cis-undecaprenyl diphosphate + H(+)</text>
        <dbReference type="Rhea" id="RHEA:23708"/>
        <dbReference type="Rhea" id="RHEA-COMP:9602"/>
        <dbReference type="Rhea" id="RHEA-COMP:9603"/>
        <dbReference type="ChEBI" id="CHEBI:15378"/>
        <dbReference type="ChEBI" id="CHEBI:58405"/>
        <dbReference type="ChEBI" id="CHEBI:60033"/>
        <dbReference type="ChEBI" id="CHEBI:78435"/>
        <dbReference type="EC" id="2.4.99.28"/>
    </reaction>
</comment>
<dbReference type="SUPFAM" id="SSF53955">
    <property type="entry name" value="Lysozyme-like"/>
    <property type="match status" value="1"/>
</dbReference>
<comment type="similarity">
    <text evidence="3">In the C-terminal section; belongs to the transpeptidase family.</text>
</comment>
<evidence type="ECO:0000256" key="5">
    <source>
        <dbReference type="ARBA" id="ARBA00022475"/>
    </source>
</evidence>
<keyword evidence="22" id="KW-1185">Reference proteome</keyword>
<comment type="subcellular location">
    <subcellularLocation>
        <location evidence="1">Cell membrane</location>
    </subcellularLocation>
</comment>
<dbReference type="Pfam" id="PF00905">
    <property type="entry name" value="Transpeptidase"/>
    <property type="match status" value="1"/>
</dbReference>
<keyword evidence="8" id="KW-0328">Glycosyltransferase</keyword>
<evidence type="ECO:0000256" key="14">
    <source>
        <dbReference type="ARBA" id="ARBA00023268"/>
    </source>
</evidence>
<feature type="domain" description="Penicillin-binding protein transpeptidase" evidence="19">
    <location>
        <begin position="451"/>
        <end position="697"/>
    </location>
</feature>
<evidence type="ECO:0000256" key="7">
    <source>
        <dbReference type="ARBA" id="ARBA00022670"/>
    </source>
</evidence>
<keyword evidence="5" id="KW-1003">Cell membrane</keyword>
<evidence type="ECO:0000256" key="15">
    <source>
        <dbReference type="ARBA" id="ARBA00023316"/>
    </source>
</evidence>
<evidence type="ECO:0000259" key="19">
    <source>
        <dbReference type="Pfam" id="PF00905"/>
    </source>
</evidence>
<dbReference type="Gene3D" id="1.10.3810.10">
    <property type="entry name" value="Biosynthetic peptidoglycan transglycosylase-like"/>
    <property type="match status" value="1"/>
</dbReference>
<evidence type="ECO:0000256" key="16">
    <source>
        <dbReference type="ARBA" id="ARBA00034000"/>
    </source>
</evidence>
<proteinExistence type="inferred from homology"/>
<evidence type="ECO:0000256" key="12">
    <source>
        <dbReference type="ARBA" id="ARBA00022984"/>
    </source>
</evidence>
<organism evidence="21">
    <name type="scientific">Lentimicrobium saccharophilum</name>
    <dbReference type="NCBI Taxonomy" id="1678841"/>
    <lineage>
        <taxon>Bacteria</taxon>
        <taxon>Pseudomonadati</taxon>
        <taxon>Bacteroidota</taxon>
        <taxon>Bacteroidia</taxon>
        <taxon>Bacteroidales</taxon>
        <taxon>Lentimicrobiaceae</taxon>
        <taxon>Lentimicrobium</taxon>
    </lineage>
</organism>
<dbReference type="GO" id="GO:0071555">
    <property type="term" value="P:cell wall organization"/>
    <property type="evidence" value="ECO:0007669"/>
    <property type="project" value="UniProtKB-KW"/>
</dbReference>
<feature type="region of interest" description="Disordered" evidence="18">
    <location>
        <begin position="757"/>
        <end position="791"/>
    </location>
</feature>
<comment type="similarity">
    <text evidence="4">In the N-terminal section; belongs to the glycosyltransferase 51 family.</text>
</comment>
<dbReference type="GO" id="GO:0009002">
    <property type="term" value="F:serine-type D-Ala-D-Ala carboxypeptidase activity"/>
    <property type="evidence" value="ECO:0007669"/>
    <property type="project" value="UniProtKB-EC"/>
</dbReference>
<dbReference type="GO" id="GO:0008658">
    <property type="term" value="F:penicillin binding"/>
    <property type="evidence" value="ECO:0007669"/>
    <property type="project" value="InterPro"/>
</dbReference>
<dbReference type="InterPro" id="IPR001460">
    <property type="entry name" value="PCN-bd_Tpept"/>
</dbReference>
<dbReference type="PANTHER" id="PTHR32282:SF11">
    <property type="entry name" value="PENICILLIN-BINDING PROTEIN 1B"/>
    <property type="match status" value="1"/>
</dbReference>
<sequence>MKLKYNNIVPLFVNALKRIAKFFYRLYIKMPGREMKWWKKLLLWSGRVVLYLLTLALAVDINLFGLFGSSPELSDLRSPEMNIASELYAADGTLIGKYYLENRSPVDFTELPPDLVNALLSAEDIRFYSHFGIDLRATVAAFWSTARGDRRGGSTITQQLVKNLYKTRDNRSKGLLRNVSGINTAIYKLKEWISAVKLEYYYTKNEILTLYLNTVDFGSLAFGIEAASHTFFDKSPSELRTEEAALLVGLLKAPTYYSPVLNPGNALRRRNNILAQMEQYGFIDLKTKDSLVKLDLNLSYRKAGPEKEETGYFREAVARSLEDWARTSGYNIYTDGLKIYTALDPLLQQYAEQAVRLHMKNLQAKFFEHWKDMNPWVDSDGMEIPDYLEKLAVETPHYESLYAMFSGNADSVRKYMNQARRMKIYTSSGSRDTLLSPMDSLRYYRHLLNTGFVSIDPANGYVKAWVGGIDYRFFKYDHVNQARRQPGSLFKAFVYTSAFEQGLGPCDRRADQPVSIRYTEDGEQRVWSPHNADWVFTGQNITLKSAFARSVNSVAVQLTKEMGWDAVIETAKRMGIKSPLNSVPSVCLGSGEVTLLEIVNAYCAFVNGGQLNEPVFVTKIEDVNGRVIFSHKSVPESVISEEDAFLMSVMLRSGLQEAGGTTQGLWEYDLFRYDTEFGGKTGTSSDFSDGWFVGVTPRLVSGVWVGGEHRNTRFRTSRLGEGLRTALPEYGIFMEMVLKDERLRSYRGKFKNPPAGVSRNYQCKSADSDSDAAGAVTGPAGNDSLPVLPVP</sequence>
<dbReference type="AlphaFoldDB" id="A0A0S7C5P9"/>
<keyword evidence="10" id="KW-0378">Hydrolase</keyword>